<sequence>MLTLALRQDLIQRLRKALEARPFVNAMWLEGADALGKVDAYSDLDLWLDVSAGQEEGTFQVVGTVLQAFGSLDVAQERSHPDPLVQQRFYRSSGLPPFLFVDVCVQTQGRDVVFGPADAFLPLFDRAGVLRREASTLLNLGAEVRAILNQRWRHLLVEKELQREHLLEALAYYHREVLEPLVHLLRLRYCPGKPGYGLKHISTDLPADDLRRLEALYALTKPKELREGVRQVNRWLDQLTQEWP</sequence>
<dbReference type="Gene3D" id="3.30.460.10">
    <property type="entry name" value="Beta Polymerase, domain 2"/>
    <property type="match status" value="1"/>
</dbReference>
<accession>A0ABP9WBL5</accession>
<reference evidence="1 2" key="1">
    <citation type="submission" date="2024-02" db="EMBL/GenBank/DDBJ databases">
        <title>Deinococcus carri NBRC 110142.</title>
        <authorList>
            <person name="Ichikawa N."/>
            <person name="Katano-Makiyama Y."/>
            <person name="Hidaka K."/>
        </authorList>
    </citation>
    <scope>NUCLEOTIDE SEQUENCE [LARGE SCALE GENOMIC DNA]</scope>
    <source>
        <strain evidence="1 2">NBRC 110142</strain>
    </source>
</reference>
<gene>
    <name evidence="1" type="ORF">Dcar01_03486</name>
</gene>
<keyword evidence="2" id="KW-1185">Reference proteome</keyword>
<name>A0ABP9WBL5_9DEIO</name>
<evidence type="ECO:0008006" key="3">
    <source>
        <dbReference type="Google" id="ProtNLM"/>
    </source>
</evidence>
<dbReference type="RefSeq" id="WP_345467788.1">
    <property type="nucleotide sequence ID" value="NZ_BAABRP010000023.1"/>
</dbReference>
<proteinExistence type="predicted"/>
<comment type="caution">
    <text evidence="1">The sequence shown here is derived from an EMBL/GenBank/DDBJ whole genome shotgun (WGS) entry which is preliminary data.</text>
</comment>
<organism evidence="1 2">
    <name type="scientific">Deinococcus carri</name>
    <dbReference type="NCBI Taxonomy" id="1211323"/>
    <lineage>
        <taxon>Bacteria</taxon>
        <taxon>Thermotogati</taxon>
        <taxon>Deinococcota</taxon>
        <taxon>Deinococci</taxon>
        <taxon>Deinococcales</taxon>
        <taxon>Deinococcaceae</taxon>
        <taxon>Deinococcus</taxon>
    </lineage>
</organism>
<evidence type="ECO:0000313" key="2">
    <source>
        <dbReference type="Proteomes" id="UP001401887"/>
    </source>
</evidence>
<dbReference type="InterPro" id="IPR043519">
    <property type="entry name" value="NT_sf"/>
</dbReference>
<dbReference type="EMBL" id="BAABRP010000023">
    <property type="protein sequence ID" value="GAA5514726.1"/>
    <property type="molecule type" value="Genomic_DNA"/>
</dbReference>
<evidence type="ECO:0000313" key="1">
    <source>
        <dbReference type="EMBL" id="GAA5514726.1"/>
    </source>
</evidence>
<protein>
    <recommendedName>
        <fullName evidence="3">Polymerase nucleotidyl transferase domain-containing protein</fullName>
    </recommendedName>
</protein>
<dbReference type="Proteomes" id="UP001401887">
    <property type="component" value="Unassembled WGS sequence"/>
</dbReference>